<keyword evidence="4" id="KW-0597">Phosphoprotein</keyword>
<dbReference type="Pfam" id="PF00501">
    <property type="entry name" value="AMP-binding"/>
    <property type="match status" value="3"/>
</dbReference>
<dbReference type="SMART" id="SM00823">
    <property type="entry name" value="PKS_PP"/>
    <property type="match status" value="3"/>
</dbReference>
<dbReference type="CDD" id="cd19540">
    <property type="entry name" value="LCL_NRPS-like"/>
    <property type="match status" value="2"/>
</dbReference>
<gene>
    <name evidence="8" type="ORF">FHX80_115333</name>
</gene>
<dbReference type="FunFam" id="3.30.300.30:FF:000010">
    <property type="entry name" value="Enterobactin synthetase component F"/>
    <property type="match status" value="3"/>
</dbReference>
<dbReference type="FunFam" id="2.30.38.10:FF:000001">
    <property type="entry name" value="Non-ribosomal peptide synthetase PvdI"/>
    <property type="match status" value="2"/>
</dbReference>
<dbReference type="InterPro" id="IPR010060">
    <property type="entry name" value="NRPS_synth"/>
</dbReference>
<name>A0A561V5F6_9ACTN</name>
<dbReference type="GO" id="GO:0017000">
    <property type="term" value="P:antibiotic biosynthetic process"/>
    <property type="evidence" value="ECO:0007669"/>
    <property type="project" value="UniProtKB-KW"/>
</dbReference>
<accession>A0A561V5F6</accession>
<dbReference type="InterPro" id="IPR001242">
    <property type="entry name" value="Condensation_dom"/>
</dbReference>
<evidence type="ECO:0000259" key="7">
    <source>
        <dbReference type="PROSITE" id="PS50075"/>
    </source>
</evidence>
<dbReference type="PROSITE" id="PS00455">
    <property type="entry name" value="AMP_BINDING"/>
    <property type="match status" value="3"/>
</dbReference>
<evidence type="ECO:0000256" key="1">
    <source>
        <dbReference type="ARBA" id="ARBA00001957"/>
    </source>
</evidence>
<dbReference type="InterPro" id="IPR025110">
    <property type="entry name" value="AMP-bd_C"/>
</dbReference>
<dbReference type="EMBL" id="VIWW01000001">
    <property type="protein sequence ID" value="TWG06836.1"/>
    <property type="molecule type" value="Genomic_DNA"/>
</dbReference>
<dbReference type="InterPro" id="IPR010071">
    <property type="entry name" value="AA_adenyl_dom"/>
</dbReference>
<evidence type="ECO:0000313" key="8">
    <source>
        <dbReference type="EMBL" id="TWG06836.1"/>
    </source>
</evidence>
<keyword evidence="6" id="KW-0045">Antibiotic biosynthesis</keyword>
<dbReference type="Gene3D" id="3.30.300.30">
    <property type="match status" value="3"/>
</dbReference>
<dbReference type="PROSITE" id="PS50075">
    <property type="entry name" value="CARRIER"/>
    <property type="match status" value="3"/>
</dbReference>
<dbReference type="RefSeq" id="WP_167523645.1">
    <property type="nucleotide sequence ID" value="NZ_VIWW01000001.1"/>
</dbReference>
<dbReference type="GO" id="GO:0044550">
    <property type="term" value="P:secondary metabolite biosynthetic process"/>
    <property type="evidence" value="ECO:0007669"/>
    <property type="project" value="UniProtKB-ARBA"/>
</dbReference>
<dbReference type="InterPro" id="IPR036736">
    <property type="entry name" value="ACP-like_sf"/>
</dbReference>
<evidence type="ECO:0000256" key="2">
    <source>
        <dbReference type="ARBA" id="ARBA00006432"/>
    </source>
</evidence>
<dbReference type="FunFam" id="3.40.50.980:FF:000001">
    <property type="entry name" value="Non-ribosomal peptide synthetase"/>
    <property type="match status" value="1"/>
</dbReference>
<dbReference type="FunFam" id="3.30.559.30:FF:000001">
    <property type="entry name" value="Non-ribosomal peptide synthetase"/>
    <property type="match status" value="1"/>
</dbReference>
<dbReference type="InterPro" id="IPR042099">
    <property type="entry name" value="ANL_N_sf"/>
</dbReference>
<keyword evidence="3" id="KW-0596">Phosphopantetheine</keyword>
<dbReference type="NCBIfam" id="TIGR01733">
    <property type="entry name" value="AA-adenyl-dom"/>
    <property type="match status" value="3"/>
</dbReference>
<evidence type="ECO:0000313" key="9">
    <source>
        <dbReference type="Proteomes" id="UP000318186"/>
    </source>
</evidence>
<dbReference type="PANTHER" id="PTHR45527">
    <property type="entry name" value="NONRIBOSOMAL PEPTIDE SYNTHETASE"/>
    <property type="match status" value="1"/>
</dbReference>
<dbReference type="InterPro" id="IPR020806">
    <property type="entry name" value="PKS_PP-bd"/>
</dbReference>
<dbReference type="Pfam" id="PF13193">
    <property type="entry name" value="AMP-binding_C"/>
    <property type="match status" value="3"/>
</dbReference>
<feature type="domain" description="Carrier" evidence="7">
    <location>
        <begin position="2045"/>
        <end position="2120"/>
    </location>
</feature>
<dbReference type="FunFam" id="3.40.50.12780:FF:000012">
    <property type="entry name" value="Non-ribosomal peptide synthetase"/>
    <property type="match status" value="1"/>
</dbReference>
<dbReference type="Pfam" id="PF00550">
    <property type="entry name" value="PP-binding"/>
    <property type="match status" value="3"/>
</dbReference>
<dbReference type="Proteomes" id="UP000318186">
    <property type="component" value="Unassembled WGS sequence"/>
</dbReference>
<protein>
    <submittedName>
        <fullName evidence="8">Non-ribosomal peptide synthase protein (TIGR01720 family)/amino acid adenylation domain-containing protein</fullName>
    </submittedName>
</protein>
<dbReference type="SUPFAM" id="SSF47336">
    <property type="entry name" value="ACP-like"/>
    <property type="match status" value="3"/>
</dbReference>
<dbReference type="InterPro" id="IPR045851">
    <property type="entry name" value="AMP-bd_C_sf"/>
</dbReference>
<sequence>MTTSASTSMDPATTASVDARRPLTAAQQGVWYAQQLNPDNAFLVSEYLEIHGPIDVGLFDRALTLTLDELETVRVKFVEDEEGLWQCFDPIVIRLEYIDLGGRPDGREEALRIMKGRLTEPLDMTVGPHFIDVLFKISEDCFFYYQRNHHIIGDGMGGRLYSQRLAEVYTALADGTDFSPRTFATLDEFIAQDTEYRASEKFTKDQEFWRSRMARRPEAVSLTARTAPATAAFRRSSAPLPPQLMEDLKRVSRDSRAPWPIGLLAAVGGYLHTVTGARTLPLGFPLQARTTPVLRTTPGLTANILPLVLDITPATTFAELVRQCAVEARSVVRHQRYRQEDIARDLQAAGGGSRTAGVVVNVMPFDYDLTYAGHPVTAHNLSNGVVDDIEISAYDRNDGREVLLNFDGNGDLYTDAEIATHHERLVRFVTGVLAHPDTPIGRIDVLDDAERALLDDWNNTAAATDGGLRHIVRRVQEHAEARPDAVAVIDTDRTPVSYTALAARTAALTRDLRAAGTGRGDVVGLLAVPGAGFIASVLAVMAAGAAYVPLDPAAPAARNASLLERCGAKVLVAPWELNALAAELTAVSTADAVRVVVPSGAGCAWEPPVGGGDDLAYIIFTSGSTGAPKGAMVHHRGMNNHLLAKVDDCALTAVDTVVQNAPLTFDISVWQMLAPLVAGGTVRVVDRDTASDPWKLFALTAGERVPVLEVVPSLLRAALDSWSSAHTAPPALPDLRLLMVTGEALPRDVCARWLQAYPAIPLINAFGPTECSDDVTHAVLDAAALDGIDEGAPVPIGRPVRNTRLYVLDDRLRPVPAGTPGELYAAGSGVGRGYLADPARTASVFVADPFSDESGARMYRTGDYVRHDTEGRLVFLERRDHQVKIRGYRIELGEIESVLAAHPRVGQAVVMVREDTPGRPQLVGYVTGEEARTDGVEPGAPVREPGVEAWELKEHLAGRLPAYMVPTAIVAVDVFPLTPNGKLDRKALPAPESTAGEGRAPRTAREETLCALFADVLGIPKVALDDNFFELGGHSLLATRLAGRARAALGAEVSVRDIFDAPTVAALGARLGDSSSPAGAPAVTPVLGVRERPAELPLSFAQQRLWFLDRLDAVGGTYNIPLAIRLEGALDVVALRSALDAVVARHESLRTVFPVTEGEPRQVILPHATTPLPVRETAPDELSGLLAASAGRPFDLSTELPLRAELFTVSDESHVLLVVLHHIAGDGWSLAPLMRDLEAAYVGRELAPLPVQYADYALWQREVLGSEGDPGSVAFRQLAYWKERLAGLPEVLELPVDRVRPAVASYRGGRVGWGLGAEAHGALVELARLSGASVFMVLQAAVAALFSRLGAGTDIVLGTAVAGRSDEALDDLVGFFVNTLVLRTDVSGDPTFRELVGRVRESDLSAFAHQDVPFERLVEVLNPERSLARHPLFQVMLILQNTPEPDLALPGLTPSLEGIAGGVAKFDLTLDLRETFDEDGFPAGIEGEVEYAHDLFDLPTVQSLCLRLGRILNQICERPELRVGDLELVGAVERGLVVGEWGRGEVVGSGVSLVEGFARWVVEAPGAVAVVCGGESLTYGELDARVERLARVLVGRGVGPDRLVAVALERSVDLVVALWAVVRAGAAFVPVDPALPSERVAFILEDAGPECVITSAEVAERLPVREGLLILDGLDGDCVEGDVLGVEFASVSADCLAYVLYTSGSTGRPKGVGVTRGGLENVLADMGARFAVTSDDRFVAVTTFGFDISNVEIFVPLLAGARLVLVERDVVLDPVRLGALVVESGATFMQATPTFWETLVGEVPGALGGLRILMGGEAVSGSLVARLGAVVGEVTNGYGPTETAVYSVVGRVDGVSVPGIGRPVAGTEVFVLDERLRVVPVGVPGELYVAGAGVARGYVGRVGLTAERFVASPFGGSGCRMYRTGDVVRWCGDGTLEFVGRADDQVKIRGFRIEPGEVEAVLSSRPGVSKAAVVVREDRPGEKRLVAYVVGDLDGLRDHAVSALPAYMVPAAFVVLDELPLTASGKLDRRALPAPDFVDVGRSRAPRNVREEVLCGIFADLLGLEVVGIDDGFFDLGGHSLLATRLVSRVRSVMDVELAIRSVFEFPTVAGLARLVAGAGAARSRVRAVERPEVLPLSFAQQRLWFLDRLDHDGGMYNIPLAIRLEGALDITALKSALNTVVARHESLRTVFPVTEGKPRQVILPHATVPLSVRETTPDELSGLLAASAGRSFDLSTELPLRAALFTVSDESQVLLIVLHHIAGDGWSMAPLMRDLEAAYVGRELAPLPVQYADYALWQRDTLGSESDPESISAKQLSYWKEQLAGLPEVLELPADRPRPAVASHRGGRIDWQLDAGTHAALGELARESGASLFMVLQAGLAALFARLGAGTDIPLGTAVAGRTDDALDELVGFFVNTLVLRTDVSGDPTFRALVERVRESDLAAFAHQDVPFDRLVEVLNPERSLARHPLFQVMLALQNTPEPDLDLPGITPSLMPAGTAPVKFDLLIDLREAFDEDGMPAGITGEIEYAQDLFDPETVRTLCARLGRVLAEVAANPARRVGELTLLTPGERTLLLDTWGGTGEPAPQLSLVELFEQQVMETPDAVAVAADEEELTYAELDARSHQWARFLRGRGVVSGTAVALLLDRSVDLLVAELAVVKAGGHYVPLHDAYPVERLNWIVRDAGAALVLTDRAELPVGLAEAARCVVVGEVAEEVAAMPAAALLDGDFPAGQVAYVMYTSGTTGLPKGVVVSHGNVAGLALDPCFDGAAHARVLMHSSHAFDASTYEMWAPLLRGGCVVVAPGGRLGPDELRTAVTRHGVTATFMTAALFNVLVREASESLAGMREIWFGGEKADVEAVDLALARCPGLRLVNGYGPTETTTFATAWRVPADKVPGACVPIGGPLAGMRAYVLDEGLRLVPQGVSGELYLAGTGLAHGYLGRPGLSAGRFPADPFGVPGARMYRTGDLVRWTGDGVLDYVGRADDQVKIRGFRIEPAEIEAVLAGHPGVAQIAVVVREDRPGDKQLVGYVVGAPDQLREYATSRLPSYMVPSAFVTLDALPLTVNGKLDRKALPAPQAATTALTGVVSLPGTAAEELLCEVFAGVLGLESVGVEDGFFDLGGDSIASIQLVSRARRVGLVLTARDVFERRTVRELAAVARVAGHEVATGREGVGAVPVTPIMEWFRAGGGPVREFNQSYVVPVPAGLTLGDLRAAFSVVVDHHDVLRMRLARGDGDRWSLEVPAAGAVEAAGWVRRVEVAHLDEEAAAAVLVREAGAARAGLDPERGVMAQLVWLDAGDARDGQLLLVIHHLVVDGVSWRLLLPDLAAAHRAVVAGQPVALEPVGTSFRGWASALAEAAAQERWTDQLAYWEEVLAAGAGSFGARPLDPARDTVATAESFSLTLPVGETEKLLTAVPAAFRAGVNDVLLTGLALAMRQWAPAYAAGGVLLDVEGHGRYEDVLGAGHDLSRTVGWFTSMYPVRVDPGALGWAEVTAAGPEVGGALKQVKEQLRSVPDQGLGFGLLRHLNPDTAQVLAGAASPLVGFNYLGRFATDTGDGTAEHWTSVSDSDIGGGVGEDELPFAHALEINAATQDTTAGPRLRVTLSWPTALFTPHEIKILADLWHQALQCLAAHAENPDAGGLTPSDLTLVPLTQHHIDLLEEEEAEYDDAYEDDDDS</sequence>
<dbReference type="Gene3D" id="2.30.38.10">
    <property type="entry name" value="Luciferase, Domain 3"/>
    <property type="match status" value="2"/>
</dbReference>
<dbReference type="Gene3D" id="3.40.50.12780">
    <property type="entry name" value="N-terminal domain of ligase-like"/>
    <property type="match status" value="1"/>
</dbReference>
<evidence type="ECO:0000256" key="3">
    <source>
        <dbReference type="ARBA" id="ARBA00022450"/>
    </source>
</evidence>
<dbReference type="GO" id="GO:0072330">
    <property type="term" value="P:monocarboxylic acid biosynthetic process"/>
    <property type="evidence" value="ECO:0007669"/>
    <property type="project" value="UniProtKB-ARBA"/>
</dbReference>
<dbReference type="NCBIfam" id="NF003417">
    <property type="entry name" value="PRK04813.1"/>
    <property type="match status" value="3"/>
</dbReference>
<dbReference type="Gene3D" id="3.30.559.10">
    <property type="entry name" value="Chloramphenicol acetyltransferase-like domain"/>
    <property type="match status" value="4"/>
</dbReference>
<dbReference type="CDD" id="cd19534">
    <property type="entry name" value="E_NRPS"/>
    <property type="match status" value="1"/>
</dbReference>
<dbReference type="InterPro" id="IPR000873">
    <property type="entry name" value="AMP-dep_synth/lig_dom"/>
</dbReference>
<evidence type="ECO:0000256" key="4">
    <source>
        <dbReference type="ARBA" id="ARBA00022553"/>
    </source>
</evidence>
<dbReference type="NCBIfam" id="TIGR01720">
    <property type="entry name" value="NRPS-para261"/>
    <property type="match status" value="1"/>
</dbReference>
<comment type="caution">
    <text evidence="8">The sequence shown here is derived from an EMBL/GenBank/DDBJ whole genome shotgun (WGS) entry which is preliminary data.</text>
</comment>
<keyword evidence="5" id="KW-0677">Repeat</keyword>
<dbReference type="FunFam" id="1.10.1200.10:FF:000005">
    <property type="entry name" value="Nonribosomal peptide synthetase 1"/>
    <property type="match status" value="2"/>
</dbReference>
<dbReference type="PROSITE" id="PS50007">
    <property type="entry name" value="PIPLC_X_DOMAIN"/>
    <property type="match status" value="1"/>
</dbReference>
<dbReference type="GO" id="GO:0003824">
    <property type="term" value="F:catalytic activity"/>
    <property type="evidence" value="ECO:0007669"/>
    <property type="project" value="InterPro"/>
</dbReference>
<dbReference type="Pfam" id="PF00668">
    <property type="entry name" value="Condensation"/>
    <property type="match status" value="4"/>
</dbReference>
<comment type="cofactor">
    <cofactor evidence="1">
        <name>pantetheine 4'-phosphate</name>
        <dbReference type="ChEBI" id="CHEBI:47942"/>
    </cofactor>
</comment>
<dbReference type="CDD" id="cd12117">
    <property type="entry name" value="A_NRPS_Srf_like"/>
    <property type="match status" value="1"/>
</dbReference>
<reference evidence="8 9" key="1">
    <citation type="submission" date="2019-06" db="EMBL/GenBank/DDBJ databases">
        <title>Sequencing the genomes of 1000 actinobacteria strains.</title>
        <authorList>
            <person name="Klenk H.-P."/>
        </authorList>
    </citation>
    <scope>NUCLEOTIDE SEQUENCE [LARGE SCALE GENOMIC DNA]</scope>
    <source>
        <strain evidence="8 9">DSM 42059</strain>
    </source>
</reference>
<dbReference type="GO" id="GO:0043041">
    <property type="term" value="P:amino acid activation for nonribosomal peptide biosynthetic process"/>
    <property type="evidence" value="ECO:0007669"/>
    <property type="project" value="TreeGrafter"/>
</dbReference>
<dbReference type="CDD" id="cd05930">
    <property type="entry name" value="A_NRPS"/>
    <property type="match status" value="2"/>
</dbReference>
<dbReference type="InterPro" id="IPR023213">
    <property type="entry name" value="CAT-like_dom_sf"/>
</dbReference>
<dbReference type="SUPFAM" id="SSF52777">
    <property type="entry name" value="CoA-dependent acyltransferases"/>
    <property type="match status" value="8"/>
</dbReference>
<organism evidence="8 9">
    <name type="scientific">Streptomyces brevispora</name>
    <dbReference type="NCBI Taxonomy" id="887462"/>
    <lineage>
        <taxon>Bacteria</taxon>
        <taxon>Bacillati</taxon>
        <taxon>Actinomycetota</taxon>
        <taxon>Actinomycetes</taxon>
        <taxon>Kitasatosporales</taxon>
        <taxon>Streptomycetaceae</taxon>
        <taxon>Streptomyces</taxon>
    </lineage>
</organism>
<dbReference type="InterPro" id="IPR009081">
    <property type="entry name" value="PP-bd_ACP"/>
</dbReference>
<dbReference type="GO" id="GO:0008610">
    <property type="term" value="P:lipid biosynthetic process"/>
    <property type="evidence" value="ECO:0007669"/>
    <property type="project" value="UniProtKB-ARBA"/>
</dbReference>
<dbReference type="PANTHER" id="PTHR45527:SF1">
    <property type="entry name" value="FATTY ACID SYNTHASE"/>
    <property type="match status" value="1"/>
</dbReference>
<proteinExistence type="inferred from homology"/>
<dbReference type="PROSITE" id="PS00012">
    <property type="entry name" value="PHOSPHOPANTETHEINE"/>
    <property type="match status" value="3"/>
</dbReference>
<dbReference type="GO" id="GO:0005829">
    <property type="term" value="C:cytosol"/>
    <property type="evidence" value="ECO:0007669"/>
    <property type="project" value="TreeGrafter"/>
</dbReference>
<dbReference type="Gene3D" id="3.30.559.30">
    <property type="entry name" value="Nonribosomal peptide synthetase, condensation domain"/>
    <property type="match status" value="4"/>
</dbReference>
<dbReference type="SUPFAM" id="SSF56801">
    <property type="entry name" value="Acetyl-CoA synthetase-like"/>
    <property type="match status" value="3"/>
</dbReference>
<dbReference type="Gene3D" id="1.10.1200.10">
    <property type="entry name" value="ACP-like"/>
    <property type="match status" value="3"/>
</dbReference>
<evidence type="ECO:0000256" key="5">
    <source>
        <dbReference type="ARBA" id="ARBA00022737"/>
    </source>
</evidence>
<dbReference type="Gene3D" id="3.40.50.980">
    <property type="match status" value="4"/>
</dbReference>
<dbReference type="GO" id="GO:0031177">
    <property type="term" value="F:phosphopantetheine binding"/>
    <property type="evidence" value="ECO:0007669"/>
    <property type="project" value="InterPro"/>
</dbReference>
<comment type="similarity">
    <text evidence="2">Belongs to the ATP-dependent AMP-binding enzyme family.</text>
</comment>
<feature type="domain" description="Carrier" evidence="7">
    <location>
        <begin position="1000"/>
        <end position="1075"/>
    </location>
</feature>
<evidence type="ECO:0000256" key="6">
    <source>
        <dbReference type="ARBA" id="ARBA00023194"/>
    </source>
</evidence>
<dbReference type="InterPro" id="IPR006162">
    <property type="entry name" value="Ppantetheine_attach_site"/>
</dbReference>
<dbReference type="FunFam" id="1.10.1200.10:FF:000016">
    <property type="entry name" value="Non-ribosomal peptide synthase"/>
    <property type="match status" value="1"/>
</dbReference>
<dbReference type="InterPro" id="IPR020845">
    <property type="entry name" value="AMP-binding_CS"/>
</dbReference>
<feature type="domain" description="Carrier" evidence="7">
    <location>
        <begin position="3092"/>
        <end position="3166"/>
    </location>
</feature>